<dbReference type="EMBL" id="CP013070">
    <property type="protein sequence ID" value="APL93470.1"/>
    <property type="molecule type" value="Genomic_DNA"/>
</dbReference>
<evidence type="ECO:0000256" key="3">
    <source>
        <dbReference type="SAM" id="MobiDB-lite"/>
    </source>
</evidence>
<evidence type="ECO:0000256" key="1">
    <source>
        <dbReference type="ARBA" id="ARBA00022729"/>
    </source>
</evidence>
<dbReference type="NCBIfam" id="TIGR01840">
    <property type="entry name" value="esterase_phb"/>
    <property type="match status" value="1"/>
</dbReference>
<proteinExistence type="predicted"/>
<accession>A0A1L5BKM7</accession>
<dbReference type="PANTHER" id="PTHR43037:SF1">
    <property type="entry name" value="BLL1128 PROTEIN"/>
    <property type="match status" value="1"/>
</dbReference>
<dbReference type="PANTHER" id="PTHR43037">
    <property type="entry name" value="UNNAMED PRODUCT-RELATED"/>
    <property type="match status" value="1"/>
</dbReference>
<name>A0A1L5BKM7_SPHIB</name>
<dbReference type="GO" id="GO:0005576">
    <property type="term" value="C:extracellular region"/>
    <property type="evidence" value="ECO:0007669"/>
    <property type="project" value="InterPro"/>
</dbReference>
<evidence type="ECO:0000256" key="2">
    <source>
        <dbReference type="ARBA" id="ARBA00022801"/>
    </source>
</evidence>
<feature type="compositionally biased region" description="Low complexity" evidence="3">
    <location>
        <begin position="330"/>
        <end position="348"/>
    </location>
</feature>
<dbReference type="AlphaFoldDB" id="A0A1L5BKM7"/>
<dbReference type="GO" id="GO:0016787">
    <property type="term" value="F:hydrolase activity"/>
    <property type="evidence" value="ECO:0007669"/>
    <property type="project" value="UniProtKB-KW"/>
</dbReference>
<dbReference type="InterPro" id="IPR010126">
    <property type="entry name" value="Esterase_phb"/>
</dbReference>
<dbReference type="RefSeq" id="WP_025772613.1">
    <property type="nucleotide sequence ID" value="NZ_CP013070.1"/>
</dbReference>
<gene>
    <name evidence="4" type="ORF">SIDU_02430</name>
</gene>
<sequence>MRSLHDTLSRLSRLRDHALPGLPGRFAEDRLSDLGAFGSNPGALRGRFYIPHTRRESTALVVVLHGCTQDAAGYDHGSGWSRLADEQGFALLYPEQQRGNNANLCFNWFNTGDTQRDAGEALSIRQMVSAMVEQHGIDPSCIFVTGLSAGGAMASVMLATYPEVFAGGAIIAGLPYGTATSIPEAFDRMRAHGGPPAAALGRLVTAASPHKGAWPTISVWHGDSDATVSHENSALIVEQWRALHGVDHTPSAVEKCEGYLRRVWRDAHGHDVIEEYCIAGLGHGTPLSTFGADACGMAGPYMLEAGISSTRRIANFWGLRTVQSEGRADVAQPRPSAAPPSADTTVAAEPDAMRPRSQVAPSGVERIIEDALRAAGLMR</sequence>
<dbReference type="KEGG" id="sinb:SIDU_02430"/>
<evidence type="ECO:0000313" key="4">
    <source>
        <dbReference type="EMBL" id="APL93470.1"/>
    </source>
</evidence>
<organism evidence="4 5">
    <name type="scientific">Sphingobium indicum (strain DSM 16412 / CCM 7286 / MTCC 6364 / B90A)</name>
    <dbReference type="NCBI Taxonomy" id="861109"/>
    <lineage>
        <taxon>Bacteria</taxon>
        <taxon>Pseudomonadati</taxon>
        <taxon>Pseudomonadota</taxon>
        <taxon>Alphaproteobacteria</taxon>
        <taxon>Sphingomonadales</taxon>
        <taxon>Sphingomonadaceae</taxon>
        <taxon>Sphingobium</taxon>
    </lineage>
</organism>
<keyword evidence="2" id="KW-0378">Hydrolase</keyword>
<dbReference type="InterPro" id="IPR050955">
    <property type="entry name" value="Plant_Biomass_Hydrol_Est"/>
</dbReference>
<evidence type="ECO:0008006" key="6">
    <source>
        <dbReference type="Google" id="ProtNLM"/>
    </source>
</evidence>
<evidence type="ECO:0000313" key="5">
    <source>
        <dbReference type="Proteomes" id="UP000004550"/>
    </source>
</evidence>
<dbReference type="Pfam" id="PF10503">
    <property type="entry name" value="Esterase_PHB"/>
    <property type="match status" value="1"/>
</dbReference>
<feature type="region of interest" description="Disordered" evidence="3">
    <location>
        <begin position="327"/>
        <end position="362"/>
    </location>
</feature>
<dbReference type="Gene3D" id="3.40.50.1820">
    <property type="entry name" value="alpha/beta hydrolase"/>
    <property type="match status" value="1"/>
</dbReference>
<keyword evidence="1" id="KW-0732">Signal</keyword>
<dbReference type="SUPFAM" id="SSF53474">
    <property type="entry name" value="alpha/beta-Hydrolases"/>
    <property type="match status" value="2"/>
</dbReference>
<dbReference type="InterPro" id="IPR029058">
    <property type="entry name" value="AB_hydrolase_fold"/>
</dbReference>
<protein>
    <recommendedName>
        <fullName evidence="6">Esterase</fullName>
    </recommendedName>
</protein>
<reference evidence="4 5" key="1">
    <citation type="journal article" date="2012" name="J. Bacteriol.">
        <title>Genome sequence of Sphingobium indicum B90A, a hexachlorocyclohexane-degrading bacterium.</title>
        <authorList>
            <person name="Anand S."/>
            <person name="Sangwan N."/>
            <person name="Lata P."/>
            <person name="Kaur J."/>
            <person name="Dua A."/>
            <person name="Singh A.K."/>
            <person name="Verma M."/>
            <person name="Kaur J."/>
            <person name="Khurana J.P."/>
            <person name="Khurana P."/>
            <person name="Mathur S."/>
            <person name="Lal R."/>
        </authorList>
    </citation>
    <scope>NUCLEOTIDE SEQUENCE [LARGE SCALE GENOMIC DNA]</scope>
    <source>
        <strain evidence="5">DSM 16412 / CCM 7286 / MTCC 6364 / B90A</strain>
    </source>
</reference>
<dbReference type="Proteomes" id="UP000004550">
    <property type="component" value="Chromosome"/>
</dbReference>